<sequence length="467" mass="50997">MSTQLAALSNILSSGIATIESKYSQHGIPFPSIDEPFKPGPLDDDAVLAETIDHVIAAAAHLIALVKPAPRSVAECALSFYLPLSLSVVVSANVPEILREAGPEGLHIKNIGDKCGADPDKMGRILRYLATNHFFTEVLPDTFAGNRISSVLDTGKSVATLKADPMSKHDDTSGLPALLGHCTDEMLKAAVYLEDNTLDPKTSASQDPLDCPFSRAFGRESLFDFMEKPENDFRKRRFGAAMHGASSSISSGALLTGFDWKSLKQDALVVDVGGGIGSTTLQLTKAFHHLRYVIQDRPQVIPDGVRFWEGENPDALKSGRVQLTAHDFFEPQPIKTASVFFMRYITHDWPDAYAKKILKQLRIAAQSYTKLILYEFLVPYAAPSNKEFSHIPGAEVPIPPFPLLPNLGPVSNVTMVADLQMMIASNAKERTLGQFIDLVNGTGWKLVSIGRSPKDTMALFTFEPVEF</sequence>
<dbReference type="Proteomes" id="UP000054166">
    <property type="component" value="Unassembled WGS sequence"/>
</dbReference>
<protein>
    <recommendedName>
        <fullName evidence="4">O-methyltransferase C-terminal domain-containing protein</fullName>
    </recommendedName>
</protein>
<keyword evidence="1" id="KW-0489">Methyltransferase</keyword>
<dbReference type="SUPFAM" id="SSF53335">
    <property type="entry name" value="S-adenosyl-L-methionine-dependent methyltransferases"/>
    <property type="match status" value="1"/>
</dbReference>
<evidence type="ECO:0000313" key="6">
    <source>
        <dbReference type="Proteomes" id="UP000054166"/>
    </source>
</evidence>
<dbReference type="PANTHER" id="PTHR43712">
    <property type="entry name" value="PUTATIVE (AFU_ORTHOLOGUE AFUA_4G14580)-RELATED"/>
    <property type="match status" value="1"/>
</dbReference>
<dbReference type="OrthoDB" id="2410195at2759"/>
<evidence type="ECO:0000259" key="4">
    <source>
        <dbReference type="Pfam" id="PF00891"/>
    </source>
</evidence>
<dbReference type="PROSITE" id="PS51683">
    <property type="entry name" value="SAM_OMT_II"/>
    <property type="match status" value="1"/>
</dbReference>
<keyword evidence="3" id="KW-0949">S-adenosyl-L-methionine</keyword>
<dbReference type="InterPro" id="IPR001077">
    <property type="entry name" value="COMT_C"/>
</dbReference>
<name>A0A0C3FN74_PILCF</name>
<dbReference type="Gene3D" id="1.10.10.10">
    <property type="entry name" value="Winged helix-like DNA-binding domain superfamily/Winged helix DNA-binding domain"/>
    <property type="match status" value="1"/>
</dbReference>
<dbReference type="InterPro" id="IPR029063">
    <property type="entry name" value="SAM-dependent_MTases_sf"/>
</dbReference>
<keyword evidence="2" id="KW-0808">Transferase</keyword>
<evidence type="ECO:0000256" key="2">
    <source>
        <dbReference type="ARBA" id="ARBA00022679"/>
    </source>
</evidence>
<dbReference type="Gene3D" id="3.40.50.150">
    <property type="entry name" value="Vaccinia Virus protein VP39"/>
    <property type="match status" value="1"/>
</dbReference>
<dbReference type="InterPro" id="IPR036390">
    <property type="entry name" value="WH_DNA-bd_sf"/>
</dbReference>
<evidence type="ECO:0000256" key="1">
    <source>
        <dbReference type="ARBA" id="ARBA00022603"/>
    </source>
</evidence>
<dbReference type="AlphaFoldDB" id="A0A0C3FN74"/>
<organism evidence="5 6">
    <name type="scientific">Piloderma croceum (strain F 1598)</name>
    <dbReference type="NCBI Taxonomy" id="765440"/>
    <lineage>
        <taxon>Eukaryota</taxon>
        <taxon>Fungi</taxon>
        <taxon>Dikarya</taxon>
        <taxon>Basidiomycota</taxon>
        <taxon>Agaricomycotina</taxon>
        <taxon>Agaricomycetes</taxon>
        <taxon>Agaricomycetidae</taxon>
        <taxon>Atheliales</taxon>
        <taxon>Atheliaceae</taxon>
        <taxon>Piloderma</taxon>
    </lineage>
</organism>
<dbReference type="PANTHER" id="PTHR43712:SF2">
    <property type="entry name" value="O-METHYLTRANSFERASE CICE"/>
    <property type="match status" value="1"/>
</dbReference>
<dbReference type="InterPro" id="IPR036388">
    <property type="entry name" value="WH-like_DNA-bd_sf"/>
</dbReference>
<dbReference type="HOGENOM" id="CLU_005533_0_3_1"/>
<dbReference type="InterPro" id="IPR016461">
    <property type="entry name" value="COMT-like"/>
</dbReference>
<dbReference type="EMBL" id="KN833000">
    <property type="protein sequence ID" value="KIM81154.1"/>
    <property type="molecule type" value="Genomic_DNA"/>
</dbReference>
<reference evidence="5 6" key="1">
    <citation type="submission" date="2014-04" db="EMBL/GenBank/DDBJ databases">
        <authorList>
            <consortium name="DOE Joint Genome Institute"/>
            <person name="Kuo A."/>
            <person name="Tarkka M."/>
            <person name="Buscot F."/>
            <person name="Kohler A."/>
            <person name="Nagy L.G."/>
            <person name="Floudas D."/>
            <person name="Copeland A."/>
            <person name="Barry K.W."/>
            <person name="Cichocki N."/>
            <person name="Veneault-Fourrey C."/>
            <person name="LaButti K."/>
            <person name="Lindquist E.A."/>
            <person name="Lipzen A."/>
            <person name="Lundell T."/>
            <person name="Morin E."/>
            <person name="Murat C."/>
            <person name="Sun H."/>
            <person name="Tunlid A."/>
            <person name="Henrissat B."/>
            <person name="Grigoriev I.V."/>
            <person name="Hibbett D.S."/>
            <person name="Martin F."/>
            <person name="Nordberg H.P."/>
            <person name="Cantor M.N."/>
            <person name="Hua S.X."/>
        </authorList>
    </citation>
    <scope>NUCLEOTIDE SEQUENCE [LARGE SCALE GENOMIC DNA]</scope>
    <source>
        <strain evidence="5 6">F 1598</strain>
    </source>
</reference>
<gene>
    <name evidence="5" type="ORF">PILCRDRAFT_821595</name>
</gene>
<keyword evidence="6" id="KW-1185">Reference proteome</keyword>
<dbReference type="GO" id="GO:0008171">
    <property type="term" value="F:O-methyltransferase activity"/>
    <property type="evidence" value="ECO:0007669"/>
    <property type="project" value="InterPro"/>
</dbReference>
<dbReference type="GO" id="GO:0032259">
    <property type="term" value="P:methylation"/>
    <property type="evidence" value="ECO:0007669"/>
    <property type="project" value="UniProtKB-KW"/>
</dbReference>
<proteinExistence type="predicted"/>
<accession>A0A0C3FN74</accession>
<evidence type="ECO:0000313" key="5">
    <source>
        <dbReference type="EMBL" id="KIM81154.1"/>
    </source>
</evidence>
<reference evidence="6" key="2">
    <citation type="submission" date="2015-01" db="EMBL/GenBank/DDBJ databases">
        <title>Evolutionary Origins and Diversification of the Mycorrhizal Mutualists.</title>
        <authorList>
            <consortium name="DOE Joint Genome Institute"/>
            <consortium name="Mycorrhizal Genomics Consortium"/>
            <person name="Kohler A."/>
            <person name="Kuo A."/>
            <person name="Nagy L.G."/>
            <person name="Floudas D."/>
            <person name="Copeland A."/>
            <person name="Barry K.W."/>
            <person name="Cichocki N."/>
            <person name="Veneault-Fourrey C."/>
            <person name="LaButti K."/>
            <person name="Lindquist E.A."/>
            <person name="Lipzen A."/>
            <person name="Lundell T."/>
            <person name="Morin E."/>
            <person name="Murat C."/>
            <person name="Riley R."/>
            <person name="Ohm R."/>
            <person name="Sun H."/>
            <person name="Tunlid A."/>
            <person name="Henrissat B."/>
            <person name="Grigoriev I.V."/>
            <person name="Hibbett D.S."/>
            <person name="Martin F."/>
        </authorList>
    </citation>
    <scope>NUCLEOTIDE SEQUENCE [LARGE SCALE GENOMIC DNA]</scope>
    <source>
        <strain evidence="6">F 1598</strain>
    </source>
</reference>
<feature type="domain" description="O-methyltransferase C-terminal" evidence="4">
    <location>
        <begin position="210"/>
        <end position="381"/>
    </location>
</feature>
<evidence type="ECO:0000256" key="3">
    <source>
        <dbReference type="ARBA" id="ARBA00022691"/>
    </source>
</evidence>
<dbReference type="InParanoid" id="A0A0C3FN74"/>
<dbReference type="Pfam" id="PF00891">
    <property type="entry name" value="Methyltransf_2"/>
    <property type="match status" value="1"/>
</dbReference>
<dbReference type="SUPFAM" id="SSF46785">
    <property type="entry name" value="Winged helix' DNA-binding domain"/>
    <property type="match status" value="1"/>
</dbReference>